<evidence type="ECO:0000256" key="3">
    <source>
        <dbReference type="ARBA" id="ARBA00022842"/>
    </source>
</evidence>
<comment type="caution">
    <text evidence="4">The sequence shown here is derived from an EMBL/GenBank/DDBJ whole genome shotgun (WGS) entry which is preliminary data.</text>
</comment>
<organism evidence="4 5">
    <name type="scientific">Paenibacillus albiflavus</name>
    <dbReference type="NCBI Taxonomy" id="2545760"/>
    <lineage>
        <taxon>Bacteria</taxon>
        <taxon>Bacillati</taxon>
        <taxon>Bacillota</taxon>
        <taxon>Bacilli</taxon>
        <taxon>Bacillales</taxon>
        <taxon>Paenibacillaceae</taxon>
        <taxon>Paenibacillus</taxon>
    </lineage>
</organism>
<dbReference type="NCBIfam" id="TIGR01509">
    <property type="entry name" value="HAD-SF-IA-v3"/>
    <property type="match status" value="1"/>
</dbReference>
<gene>
    <name evidence="4" type="ORF">E0485_04910</name>
</gene>
<dbReference type="RefSeq" id="WP_132416838.1">
    <property type="nucleotide sequence ID" value="NZ_SKFG01000002.1"/>
</dbReference>
<keyword evidence="3" id="KW-0460">Magnesium</keyword>
<dbReference type="SUPFAM" id="SSF56784">
    <property type="entry name" value="HAD-like"/>
    <property type="match status" value="1"/>
</dbReference>
<evidence type="ECO:0000313" key="4">
    <source>
        <dbReference type="EMBL" id="TCZ80192.1"/>
    </source>
</evidence>
<reference evidence="4 5" key="1">
    <citation type="submission" date="2019-03" db="EMBL/GenBank/DDBJ databases">
        <authorList>
            <person name="Kim M.K.M."/>
        </authorList>
    </citation>
    <scope>NUCLEOTIDE SEQUENCE [LARGE SCALE GENOMIC DNA]</scope>
    <source>
        <strain evidence="4 5">18JY21-1</strain>
    </source>
</reference>
<dbReference type="OrthoDB" id="9809962at2"/>
<dbReference type="GO" id="GO:0044281">
    <property type="term" value="P:small molecule metabolic process"/>
    <property type="evidence" value="ECO:0007669"/>
    <property type="project" value="UniProtKB-ARBA"/>
</dbReference>
<dbReference type="AlphaFoldDB" id="A0A4V2WPP7"/>
<keyword evidence="5" id="KW-1185">Reference proteome</keyword>
<accession>A0A4V2WPP7</accession>
<dbReference type="EMBL" id="SKFG01000002">
    <property type="protein sequence ID" value="TCZ80192.1"/>
    <property type="molecule type" value="Genomic_DNA"/>
</dbReference>
<protein>
    <submittedName>
        <fullName evidence="4">HAD family hydrolase</fullName>
    </submittedName>
</protein>
<dbReference type="GO" id="GO:0016787">
    <property type="term" value="F:hydrolase activity"/>
    <property type="evidence" value="ECO:0007669"/>
    <property type="project" value="UniProtKB-KW"/>
</dbReference>
<dbReference type="SFLD" id="SFLDS00003">
    <property type="entry name" value="Haloacid_Dehalogenase"/>
    <property type="match status" value="1"/>
</dbReference>
<name>A0A4V2WPP7_9BACL</name>
<dbReference type="Proteomes" id="UP000295418">
    <property type="component" value="Unassembled WGS sequence"/>
</dbReference>
<comment type="cofactor">
    <cofactor evidence="1">
        <name>Mg(2+)</name>
        <dbReference type="ChEBI" id="CHEBI:18420"/>
    </cofactor>
</comment>
<dbReference type="Pfam" id="PF00702">
    <property type="entry name" value="Hydrolase"/>
    <property type="match status" value="1"/>
</dbReference>
<dbReference type="Gene3D" id="3.40.50.1000">
    <property type="entry name" value="HAD superfamily/HAD-like"/>
    <property type="match status" value="1"/>
</dbReference>
<evidence type="ECO:0000256" key="2">
    <source>
        <dbReference type="ARBA" id="ARBA00022801"/>
    </source>
</evidence>
<evidence type="ECO:0000313" key="5">
    <source>
        <dbReference type="Proteomes" id="UP000295418"/>
    </source>
</evidence>
<dbReference type="PANTHER" id="PTHR46470">
    <property type="entry name" value="N-ACYLNEURAMINATE-9-PHOSPHATASE"/>
    <property type="match status" value="1"/>
</dbReference>
<keyword evidence="2 4" id="KW-0378">Hydrolase</keyword>
<dbReference type="InterPro" id="IPR023214">
    <property type="entry name" value="HAD_sf"/>
</dbReference>
<evidence type="ECO:0000256" key="1">
    <source>
        <dbReference type="ARBA" id="ARBA00001946"/>
    </source>
</evidence>
<dbReference type="InterPro" id="IPR006439">
    <property type="entry name" value="HAD-SF_hydro_IA"/>
</dbReference>
<dbReference type="NCBIfam" id="TIGR01549">
    <property type="entry name" value="HAD-SF-IA-v1"/>
    <property type="match status" value="1"/>
</dbReference>
<dbReference type="InterPro" id="IPR051400">
    <property type="entry name" value="HAD-like_hydrolase"/>
</dbReference>
<proteinExistence type="predicted"/>
<dbReference type="InterPro" id="IPR036412">
    <property type="entry name" value="HAD-like_sf"/>
</dbReference>
<dbReference type="SFLD" id="SFLDG01129">
    <property type="entry name" value="C1.5:_HAD__Beta-PGM__Phosphata"/>
    <property type="match status" value="1"/>
</dbReference>
<sequence>MIKAVFFDLFETLITEFQDGVRIANHNSFSSDRLGISADDFNKAWLERTEKRMIGNYADYPSVLREILEQHGLQLDDELLKIFHLERIVAKAVPFEQIDPEIINMLNKLRWNNIRLCLISNCAVEEVMSWKSSQLEPYFDEFIFSYEVGIAKPNPNIYQLACDRMQVQPSEVIFIGDGGSSELEGARAVGMQALHAVWFLPEHRKNQLNEFAKLYKIEDLIYFIQKENKVSI</sequence>
<dbReference type="PRINTS" id="PR00413">
    <property type="entry name" value="HADHALOGNASE"/>
</dbReference>